<dbReference type="Proteomes" id="UP000717515">
    <property type="component" value="Unassembled WGS sequence"/>
</dbReference>
<gene>
    <name evidence="1" type="ORF">KVV02_000672</name>
</gene>
<dbReference type="EMBL" id="JAIFTL010000234">
    <property type="protein sequence ID" value="KAG9321058.1"/>
    <property type="molecule type" value="Genomic_DNA"/>
</dbReference>
<name>A0A9P7ZY60_MORAP</name>
<protein>
    <submittedName>
        <fullName evidence="1">Uncharacterized protein</fullName>
    </submittedName>
</protein>
<reference evidence="1" key="1">
    <citation type="submission" date="2021-07" db="EMBL/GenBank/DDBJ databases">
        <title>Draft genome of Mortierella alpina, strain LL118, isolated from an aspen leaf litter sample.</title>
        <authorList>
            <person name="Yang S."/>
            <person name="Vinatzer B.A."/>
        </authorList>
    </citation>
    <scope>NUCLEOTIDE SEQUENCE</scope>
    <source>
        <strain evidence="1">LL118</strain>
    </source>
</reference>
<dbReference type="AlphaFoldDB" id="A0A9P7ZY60"/>
<proteinExistence type="predicted"/>
<sequence length="243" mass="27088">MQLTQDQQRLIVRKGDIMSRVPGSLTSRHEMQGLRRTAGERLDQAMLHLHGLCKKDYAFRIESKLDYLIGRMEAPRYLAAICAASVPLRWTPVAQSQPMIHGAKSAHHQPSMTMRTIATTTITTATTTTTTTSLTIDGGFASNHRLGNVAAVCAEVQHYDQELERPGAPGIARKHQKQVSSKGLIVKEVERLAGQFREKDVSLGQEDALQVAMRQLDEQKKVTSWTVNKMVGHCRTEGRKRCC</sequence>
<comment type="caution">
    <text evidence="1">The sequence shown here is derived from an EMBL/GenBank/DDBJ whole genome shotgun (WGS) entry which is preliminary data.</text>
</comment>
<evidence type="ECO:0000313" key="2">
    <source>
        <dbReference type="Proteomes" id="UP000717515"/>
    </source>
</evidence>
<organism evidence="1 2">
    <name type="scientific">Mortierella alpina</name>
    <name type="common">Oleaginous fungus</name>
    <name type="synonym">Mortierella renispora</name>
    <dbReference type="NCBI Taxonomy" id="64518"/>
    <lineage>
        <taxon>Eukaryota</taxon>
        <taxon>Fungi</taxon>
        <taxon>Fungi incertae sedis</taxon>
        <taxon>Mucoromycota</taxon>
        <taxon>Mortierellomycotina</taxon>
        <taxon>Mortierellomycetes</taxon>
        <taxon>Mortierellales</taxon>
        <taxon>Mortierellaceae</taxon>
        <taxon>Mortierella</taxon>
    </lineage>
</organism>
<evidence type="ECO:0000313" key="1">
    <source>
        <dbReference type="EMBL" id="KAG9321058.1"/>
    </source>
</evidence>
<accession>A0A9P7ZY60</accession>